<accession>A0A3S3ZU13</accession>
<proteinExistence type="predicted"/>
<gene>
    <name evidence="3" type="ORF">EGT67_17945</name>
</gene>
<reference evidence="3 4" key="1">
    <citation type="submission" date="2018-11" db="EMBL/GenBank/DDBJ databases">
        <title>Rhodococcus spongicola sp. nov. and Rhodococcus xishaensis sp. nov. from marine sponges.</title>
        <authorList>
            <person name="Li L."/>
            <person name="Lin H.W."/>
        </authorList>
    </citation>
    <scope>NUCLEOTIDE SEQUENCE [LARGE SCALE GENOMIC DNA]</scope>
    <source>
        <strain evidence="3 4">CCTCC AB2014297</strain>
    </source>
</reference>
<feature type="signal peptide" evidence="2">
    <location>
        <begin position="1"/>
        <end position="26"/>
    </location>
</feature>
<keyword evidence="4" id="KW-1185">Reference proteome</keyword>
<feature type="chain" id="PRO_5018591893" evidence="2">
    <location>
        <begin position="27"/>
        <end position="70"/>
    </location>
</feature>
<keyword evidence="1" id="KW-1133">Transmembrane helix</keyword>
<feature type="transmembrane region" description="Helical" evidence="1">
    <location>
        <begin position="42"/>
        <end position="68"/>
    </location>
</feature>
<evidence type="ECO:0000313" key="4">
    <source>
        <dbReference type="Proteomes" id="UP000286208"/>
    </source>
</evidence>
<evidence type="ECO:0000313" key="3">
    <source>
        <dbReference type="EMBL" id="RVW08279.1"/>
    </source>
</evidence>
<keyword evidence="2" id="KW-0732">Signal</keyword>
<name>A0A3S3ZU13_9NOCA</name>
<sequence>MNRIRAAAVVVSVGFLFLVSGGVAHANPPGLDPLAGWPEPLRPLGVAIFGSLGDVWNFFAGIADLILFGS</sequence>
<keyword evidence="1" id="KW-0472">Membrane</keyword>
<protein>
    <submittedName>
        <fullName evidence="3">Uncharacterized protein</fullName>
    </submittedName>
</protein>
<organism evidence="3 4">
    <name type="scientific">Prescottella agglutinans</name>
    <dbReference type="NCBI Taxonomy" id="1644129"/>
    <lineage>
        <taxon>Bacteria</taxon>
        <taxon>Bacillati</taxon>
        <taxon>Actinomycetota</taxon>
        <taxon>Actinomycetes</taxon>
        <taxon>Mycobacteriales</taxon>
        <taxon>Nocardiaceae</taxon>
        <taxon>Prescottella</taxon>
    </lineage>
</organism>
<dbReference type="AlphaFoldDB" id="A0A3S3ZU13"/>
<dbReference type="Proteomes" id="UP000286208">
    <property type="component" value="Unassembled WGS sequence"/>
</dbReference>
<evidence type="ECO:0000256" key="1">
    <source>
        <dbReference type="SAM" id="Phobius"/>
    </source>
</evidence>
<evidence type="ECO:0000256" key="2">
    <source>
        <dbReference type="SAM" id="SignalP"/>
    </source>
</evidence>
<dbReference type="EMBL" id="RKLP01000009">
    <property type="protein sequence ID" value="RVW08279.1"/>
    <property type="molecule type" value="Genomic_DNA"/>
</dbReference>
<comment type="caution">
    <text evidence="3">The sequence shown here is derived from an EMBL/GenBank/DDBJ whole genome shotgun (WGS) entry which is preliminary data.</text>
</comment>
<keyword evidence="1" id="KW-0812">Transmembrane</keyword>